<dbReference type="OrthoDB" id="8300214at2759"/>
<dbReference type="CDD" id="cd02440">
    <property type="entry name" value="AdoMet_MTases"/>
    <property type="match status" value="1"/>
</dbReference>
<keyword evidence="5 6" id="KW-0949">S-adenosyl-L-methionine</keyword>
<dbReference type="Proteomes" id="UP000001876">
    <property type="component" value="Unassembled WGS sequence"/>
</dbReference>
<dbReference type="AlphaFoldDB" id="C1MYU6"/>
<dbReference type="Gene3D" id="3.40.50.150">
    <property type="entry name" value="Vaccinia Virus protein VP39"/>
    <property type="match status" value="1"/>
</dbReference>
<comment type="similarity">
    <text evidence="6">Belongs to the class I-like SAM-binding methyltransferase superfamily. gTMT family.</text>
</comment>
<dbReference type="GO" id="GO:0032259">
    <property type="term" value="P:methylation"/>
    <property type="evidence" value="ECO:0007669"/>
    <property type="project" value="UniProtKB-UniRule"/>
</dbReference>
<evidence type="ECO:0000256" key="3">
    <source>
        <dbReference type="ARBA" id="ARBA00022603"/>
    </source>
</evidence>
<dbReference type="GO" id="GO:0008757">
    <property type="term" value="F:S-adenosylmethionine-dependent methyltransferase activity"/>
    <property type="evidence" value="ECO:0007669"/>
    <property type="project" value="InterPro"/>
</dbReference>
<dbReference type="RefSeq" id="XP_003061101.1">
    <property type="nucleotide sequence ID" value="XM_003061055.1"/>
</dbReference>
<evidence type="ECO:0000313" key="9">
    <source>
        <dbReference type="EMBL" id="EEH54751.1"/>
    </source>
</evidence>
<evidence type="ECO:0000313" key="10">
    <source>
        <dbReference type="Proteomes" id="UP000001876"/>
    </source>
</evidence>
<dbReference type="Pfam" id="PF08241">
    <property type="entry name" value="Methyltransf_11"/>
    <property type="match status" value="1"/>
</dbReference>
<dbReference type="EMBL" id="GG663743">
    <property type="protein sequence ID" value="EEH54751.1"/>
    <property type="molecule type" value="Genomic_DNA"/>
</dbReference>
<dbReference type="GeneID" id="9686284"/>
<dbReference type="PROSITE" id="PS51581">
    <property type="entry name" value="SAM_GTMT"/>
    <property type="match status" value="1"/>
</dbReference>
<dbReference type="InterPro" id="IPR013216">
    <property type="entry name" value="Methyltransf_11"/>
</dbReference>
<dbReference type="InterPro" id="IPR025774">
    <property type="entry name" value="PiNMT-like"/>
</dbReference>
<feature type="compositionally biased region" description="Low complexity" evidence="7">
    <location>
        <begin position="15"/>
        <end position="31"/>
    </location>
</feature>
<name>C1MYU6_MICPC</name>
<protein>
    <submittedName>
        <fullName evidence="9">Predicted protein</fullName>
    </submittedName>
</protein>
<dbReference type="PANTHER" id="PTHR44068:SF11">
    <property type="entry name" value="GERANYL DIPHOSPHATE 2-C-METHYLTRANSFERASE"/>
    <property type="match status" value="1"/>
</dbReference>
<comment type="pathway">
    <text evidence="1">Alkaloid biosynthesis.</text>
</comment>
<feature type="region of interest" description="SAM motif III" evidence="6">
    <location>
        <begin position="208"/>
        <end position="217"/>
    </location>
</feature>
<dbReference type="GO" id="GO:0009820">
    <property type="term" value="P:alkaloid metabolic process"/>
    <property type="evidence" value="ECO:0007669"/>
    <property type="project" value="UniProtKB-KW"/>
</dbReference>
<dbReference type="eggNOG" id="KOG1269">
    <property type="taxonomic scope" value="Eukaryota"/>
</dbReference>
<evidence type="ECO:0000256" key="2">
    <source>
        <dbReference type="ARBA" id="ARBA00022589"/>
    </source>
</evidence>
<dbReference type="InterPro" id="IPR029063">
    <property type="entry name" value="SAM-dependent_MTases_sf"/>
</dbReference>
<evidence type="ECO:0000256" key="7">
    <source>
        <dbReference type="SAM" id="MobiDB-lite"/>
    </source>
</evidence>
<evidence type="ECO:0000256" key="5">
    <source>
        <dbReference type="ARBA" id="ARBA00022691"/>
    </source>
</evidence>
<feature type="region of interest" description="Disordered" evidence="7">
    <location>
        <begin position="1"/>
        <end position="40"/>
    </location>
</feature>
<dbReference type="KEGG" id="mpp:MICPUCDRAFT_34805"/>
<proteinExistence type="inferred from homology"/>
<reference evidence="9 10" key="1">
    <citation type="journal article" date="2009" name="Science">
        <title>Green evolution and dynamic adaptations revealed by genomes of the marine picoeukaryotes Micromonas.</title>
        <authorList>
            <person name="Worden A.Z."/>
            <person name="Lee J.H."/>
            <person name="Mock T."/>
            <person name="Rouze P."/>
            <person name="Simmons M.P."/>
            <person name="Aerts A.L."/>
            <person name="Allen A.E."/>
            <person name="Cuvelier M.L."/>
            <person name="Derelle E."/>
            <person name="Everett M.V."/>
            <person name="Foulon E."/>
            <person name="Grimwood J."/>
            <person name="Gundlach H."/>
            <person name="Henrissat B."/>
            <person name="Napoli C."/>
            <person name="McDonald S.M."/>
            <person name="Parker M.S."/>
            <person name="Rombauts S."/>
            <person name="Salamov A."/>
            <person name="Von Dassow P."/>
            <person name="Badger J.H."/>
            <person name="Coutinho P.M."/>
            <person name="Demir E."/>
            <person name="Dubchak I."/>
            <person name="Gentemann C."/>
            <person name="Eikrem W."/>
            <person name="Gready J.E."/>
            <person name="John U."/>
            <person name="Lanier W."/>
            <person name="Lindquist E.A."/>
            <person name="Lucas S."/>
            <person name="Mayer K.F."/>
            <person name="Moreau H."/>
            <person name="Not F."/>
            <person name="Otillar R."/>
            <person name="Panaud O."/>
            <person name="Pangilinan J."/>
            <person name="Paulsen I."/>
            <person name="Piegu B."/>
            <person name="Poliakov A."/>
            <person name="Robbens S."/>
            <person name="Schmutz J."/>
            <person name="Toulza E."/>
            <person name="Wyss T."/>
            <person name="Zelensky A."/>
            <person name="Zhou K."/>
            <person name="Armbrust E.V."/>
            <person name="Bhattacharya D."/>
            <person name="Goodenough U.W."/>
            <person name="Van de Peer Y."/>
            <person name="Grigoriev I.V."/>
        </authorList>
    </citation>
    <scope>NUCLEOTIDE SEQUENCE [LARGE SCALE GENOMIC DNA]</scope>
    <source>
        <strain evidence="9 10">CCMP1545</strain>
    </source>
</reference>
<dbReference type="SUPFAM" id="SSF53335">
    <property type="entry name" value="S-adenosyl-L-methionine-dependent methyltransferases"/>
    <property type="match status" value="1"/>
</dbReference>
<sequence>MRKALFPRGRRASEESSSSTSRPTPTTPRATNVPTSSGFNGLEDLASPFVKKHDALNEGIASFYDESSELWEDIWGEHMHHGYYPNGVARADHRQAQVDMVDNALEWAGVTDVKRALDVGCGIGGGSRHLSRKFGCAATGVTLSPVQAARANEITADAADVDESLVRVQVADALHTPFEDAAFDLVYSMESGEHMPDKEAFVNELARVCAPGGQILIVTWCHRVLDASEKELPPDERSLLDRICEAYYLPPWCSVATYEKHFASAGLVDVRTEDWSREVSPFWRAVIETALTWRGVIGLLKAGPSTIRGGLVMPLMSKGLRDGTIKFNLITARKP</sequence>
<gene>
    <name evidence="9" type="ORF">MICPUCDRAFT_34805</name>
</gene>
<evidence type="ECO:0000259" key="8">
    <source>
        <dbReference type="Pfam" id="PF08241"/>
    </source>
</evidence>
<keyword evidence="4 6" id="KW-0808">Transferase</keyword>
<dbReference type="PANTHER" id="PTHR44068">
    <property type="entry name" value="ZGC:194242"/>
    <property type="match status" value="1"/>
</dbReference>
<keyword evidence="10" id="KW-1185">Reference proteome</keyword>
<feature type="domain" description="Methyltransferase type 11" evidence="8">
    <location>
        <begin position="117"/>
        <end position="217"/>
    </location>
</feature>
<evidence type="ECO:0000256" key="4">
    <source>
        <dbReference type="ARBA" id="ARBA00022679"/>
    </source>
</evidence>
<feature type="compositionally biased region" description="Basic residues" evidence="7">
    <location>
        <begin position="1"/>
        <end position="10"/>
    </location>
</feature>
<evidence type="ECO:0000256" key="1">
    <source>
        <dbReference type="ARBA" id="ARBA00004913"/>
    </source>
</evidence>
<dbReference type="OMA" id="YCLPYVI"/>
<dbReference type="InterPro" id="IPR050447">
    <property type="entry name" value="Erg6_SMT_methyltransf"/>
</dbReference>
<dbReference type="STRING" id="564608.C1MYU6"/>
<feature type="region of interest" description="SAM motif I" evidence="6">
    <location>
        <begin position="116"/>
        <end position="125"/>
    </location>
</feature>
<accession>C1MYU6</accession>
<keyword evidence="2" id="KW-0017">Alkaloid metabolism</keyword>
<feature type="region of interest" description="SAM motif II" evidence="6">
    <location>
        <begin position="181"/>
        <end position="189"/>
    </location>
</feature>
<evidence type="ECO:0000256" key="6">
    <source>
        <dbReference type="PROSITE-ProRule" id="PRU00914"/>
    </source>
</evidence>
<organism evidence="10">
    <name type="scientific">Micromonas pusilla (strain CCMP1545)</name>
    <name type="common">Picoplanktonic green alga</name>
    <dbReference type="NCBI Taxonomy" id="564608"/>
    <lineage>
        <taxon>Eukaryota</taxon>
        <taxon>Viridiplantae</taxon>
        <taxon>Chlorophyta</taxon>
        <taxon>Mamiellophyceae</taxon>
        <taxon>Mamiellales</taxon>
        <taxon>Mamiellaceae</taxon>
        <taxon>Micromonas</taxon>
    </lineage>
</organism>
<keyword evidence="3 6" id="KW-0489">Methyltransferase</keyword>